<dbReference type="Gene3D" id="3.40.309.10">
    <property type="entry name" value="Aldehyde Dehydrogenase, Chain A, domain 2"/>
    <property type="match status" value="1"/>
</dbReference>
<organism evidence="7 8">
    <name type="scientific">Staphylococcus coagulans</name>
    <dbReference type="NCBI Taxonomy" id="74706"/>
    <lineage>
        <taxon>Bacteria</taxon>
        <taxon>Bacillati</taxon>
        <taxon>Bacillota</taxon>
        <taxon>Bacilli</taxon>
        <taxon>Bacillales</taxon>
        <taxon>Staphylococcaceae</taxon>
        <taxon>Staphylococcus</taxon>
    </lineage>
</organism>
<evidence type="ECO:0000259" key="6">
    <source>
        <dbReference type="Pfam" id="PF00171"/>
    </source>
</evidence>
<sequence>MPNLEVKNPSTGEVIATYPYTDEQTIHSKIERAHQAFLSWRDVDAHERSRLLWSWSALIKDNREALARLITLEGGKPYVEALGEVDYAVSYVDWYAEEAKRTYGRTVPANTPDKKIIIDKFPVGVVAAITPWNFPAAMITRKMAPALAAGCTIVCKPATETPMTTIRLVELAHEASIPEDGISYVLASGKTAGEIFTTHPDVQKVTFTGSTPVGKKLIEQSASTVKNVTMELGGLAPLIVHKDADIDQAVAQTIATKFRNAGQTCICANRIYVHHAIADEYERQLIEQVHALKVGDGMAEDVKVGPLINEKAVEKVIDHLQDAEQHGGQLSRSWDEVKLGGNFINPVVVTQANQEMKCMHEETFGPVAPVMRYEDLDEAIRMANDTEFGLAAYFFTNDYRTGLYIYNHLDYGVIGWNDGGPSAAHAPFGGMKESGYGREGGIEGIEPYLETKYLSIKVDDPS</sequence>
<evidence type="ECO:0000256" key="2">
    <source>
        <dbReference type="ARBA" id="ARBA00023002"/>
    </source>
</evidence>
<feature type="domain" description="Aldehyde dehydrogenase" evidence="6">
    <location>
        <begin position="4"/>
        <end position="453"/>
    </location>
</feature>
<evidence type="ECO:0000256" key="5">
    <source>
        <dbReference type="RuleBase" id="RU003345"/>
    </source>
</evidence>
<feature type="active site" evidence="4">
    <location>
        <position position="231"/>
    </location>
</feature>
<dbReference type="RefSeq" id="WP_182280935.1">
    <property type="nucleotide sequence ID" value="NZ_JABTCN010000025.1"/>
</dbReference>
<dbReference type="FunFam" id="3.40.309.10:FF:000004">
    <property type="entry name" value="Succinate-semialdehyde dehydrogenase I"/>
    <property type="match status" value="1"/>
</dbReference>
<reference evidence="7 8" key="1">
    <citation type="journal article" date="2020" name="Access Microbiol">
        <title>Isolation and genome sequencing of Staphylococcus schleiferi subspecies coagulans from Antarctic seals.</title>
        <authorList>
            <person name="Foster G."/>
            <person name="Robb A."/>
            <person name="Paterson G.K."/>
        </authorList>
    </citation>
    <scope>NUCLEOTIDE SEQUENCE [LARGE SCALE GENOMIC DNA]</scope>
    <source>
        <strain evidence="7 8">M615/02/4</strain>
    </source>
</reference>
<proteinExistence type="inferred from homology"/>
<comment type="caution">
    <text evidence="7">The sequence shown here is derived from an EMBL/GenBank/DDBJ whole genome shotgun (WGS) entry which is preliminary data.</text>
</comment>
<keyword evidence="2 5" id="KW-0560">Oxidoreductase</keyword>
<comment type="similarity">
    <text evidence="1 5">Belongs to the aldehyde dehydrogenase family.</text>
</comment>
<dbReference type="Proteomes" id="UP000524893">
    <property type="component" value="Unassembled WGS sequence"/>
</dbReference>
<dbReference type="EMBL" id="JABTCN010000025">
    <property type="protein sequence ID" value="MBA8776888.1"/>
    <property type="molecule type" value="Genomic_DNA"/>
</dbReference>
<dbReference type="PANTHER" id="PTHR43353:SF5">
    <property type="entry name" value="SUCCINATE-SEMIALDEHYDE DEHYDROGENASE, MITOCHONDRIAL"/>
    <property type="match status" value="1"/>
</dbReference>
<dbReference type="InterPro" id="IPR016161">
    <property type="entry name" value="Ald_DH/histidinol_DH"/>
</dbReference>
<dbReference type="PROSITE" id="PS00070">
    <property type="entry name" value="ALDEHYDE_DEHYDR_CYS"/>
    <property type="match status" value="1"/>
</dbReference>
<evidence type="ECO:0000313" key="8">
    <source>
        <dbReference type="Proteomes" id="UP000524893"/>
    </source>
</evidence>
<dbReference type="CDD" id="cd07103">
    <property type="entry name" value="ALDH_F5_SSADH_GabD"/>
    <property type="match status" value="1"/>
</dbReference>
<evidence type="ECO:0000256" key="1">
    <source>
        <dbReference type="ARBA" id="ARBA00009986"/>
    </source>
</evidence>
<protein>
    <submittedName>
        <fullName evidence="7">NAD-dependent succinate-semialdehyde dehydrogenase</fullName>
    </submittedName>
</protein>
<dbReference type="SUPFAM" id="SSF53720">
    <property type="entry name" value="ALDH-like"/>
    <property type="match status" value="1"/>
</dbReference>
<evidence type="ECO:0000313" key="7">
    <source>
        <dbReference type="EMBL" id="MBA8776888.1"/>
    </source>
</evidence>
<dbReference type="PANTHER" id="PTHR43353">
    <property type="entry name" value="SUCCINATE-SEMIALDEHYDE DEHYDROGENASE, MITOCHONDRIAL"/>
    <property type="match status" value="1"/>
</dbReference>
<dbReference type="InterPro" id="IPR029510">
    <property type="entry name" value="Ald_DH_CS_GLU"/>
</dbReference>
<gene>
    <name evidence="7" type="ORF">HR081_08365</name>
</gene>
<dbReference type="InterPro" id="IPR016160">
    <property type="entry name" value="Ald_DH_CS_CYS"/>
</dbReference>
<dbReference type="GO" id="GO:0004777">
    <property type="term" value="F:succinate-semialdehyde dehydrogenase (NAD+) activity"/>
    <property type="evidence" value="ECO:0007669"/>
    <property type="project" value="TreeGrafter"/>
</dbReference>
<evidence type="ECO:0000256" key="4">
    <source>
        <dbReference type="PROSITE-ProRule" id="PRU10007"/>
    </source>
</evidence>
<dbReference type="AlphaFoldDB" id="A0A9X0TM97"/>
<evidence type="ECO:0000256" key="3">
    <source>
        <dbReference type="ARBA" id="ARBA00023027"/>
    </source>
</evidence>
<dbReference type="GO" id="GO:0009450">
    <property type="term" value="P:gamma-aminobutyric acid catabolic process"/>
    <property type="evidence" value="ECO:0007669"/>
    <property type="project" value="TreeGrafter"/>
</dbReference>
<keyword evidence="3" id="KW-0520">NAD</keyword>
<dbReference type="InterPro" id="IPR016162">
    <property type="entry name" value="Ald_DH_N"/>
</dbReference>
<dbReference type="Gene3D" id="3.40.605.10">
    <property type="entry name" value="Aldehyde Dehydrogenase, Chain A, domain 1"/>
    <property type="match status" value="1"/>
</dbReference>
<dbReference type="Pfam" id="PF00171">
    <property type="entry name" value="Aldedh"/>
    <property type="match status" value="1"/>
</dbReference>
<dbReference type="InterPro" id="IPR050740">
    <property type="entry name" value="Aldehyde_DH_Superfamily"/>
</dbReference>
<accession>A0A9X0TM97</accession>
<dbReference type="FunFam" id="3.40.605.10:FF:000005">
    <property type="entry name" value="Succinate-semialdehyde dehydrogenase I"/>
    <property type="match status" value="1"/>
</dbReference>
<dbReference type="PROSITE" id="PS00687">
    <property type="entry name" value="ALDEHYDE_DEHYDR_GLU"/>
    <property type="match status" value="1"/>
</dbReference>
<dbReference type="InterPro" id="IPR016163">
    <property type="entry name" value="Ald_DH_C"/>
</dbReference>
<name>A0A9X0TM97_9STAP</name>
<dbReference type="InterPro" id="IPR015590">
    <property type="entry name" value="Aldehyde_DH_dom"/>
</dbReference>